<dbReference type="Gene3D" id="1.10.260.40">
    <property type="entry name" value="lambda repressor-like DNA-binding domains"/>
    <property type="match status" value="1"/>
</dbReference>
<dbReference type="InterPro" id="IPR001387">
    <property type="entry name" value="Cro/C1-type_HTH"/>
</dbReference>
<reference evidence="2 3" key="1">
    <citation type="submission" date="2024-06" db="EMBL/GenBank/DDBJ databases">
        <title>The Natural Products Discovery Center: Release of the First 8490 Sequenced Strains for Exploring Actinobacteria Biosynthetic Diversity.</title>
        <authorList>
            <person name="Kalkreuter E."/>
            <person name="Kautsar S.A."/>
            <person name="Yang D."/>
            <person name="Bader C.D."/>
            <person name="Teijaro C.N."/>
            <person name="Fluegel L."/>
            <person name="Davis C.M."/>
            <person name="Simpson J.R."/>
            <person name="Lauterbach L."/>
            <person name="Steele A.D."/>
            <person name="Gui C."/>
            <person name="Meng S."/>
            <person name="Li G."/>
            <person name="Viehrig K."/>
            <person name="Ye F."/>
            <person name="Su P."/>
            <person name="Kiefer A.F."/>
            <person name="Nichols A."/>
            <person name="Cepeda A.J."/>
            <person name="Yan W."/>
            <person name="Fan B."/>
            <person name="Jiang Y."/>
            <person name="Adhikari A."/>
            <person name="Zheng C.-J."/>
            <person name="Schuster L."/>
            <person name="Cowan T.M."/>
            <person name="Smanski M.J."/>
            <person name="Chevrette M.G."/>
            <person name="De Carvalho L.P.S."/>
            <person name="Shen B."/>
        </authorList>
    </citation>
    <scope>NUCLEOTIDE SEQUENCE [LARGE SCALE GENOMIC DNA]</scope>
    <source>
        <strain evidence="2 3">NPDC048946</strain>
    </source>
</reference>
<name>A0ABV3DH18_9ACTN</name>
<keyword evidence="3" id="KW-1185">Reference proteome</keyword>
<proteinExistence type="predicted"/>
<dbReference type="SUPFAM" id="SSF47413">
    <property type="entry name" value="lambda repressor-like DNA-binding domains"/>
    <property type="match status" value="1"/>
</dbReference>
<dbReference type="RefSeq" id="WP_358353143.1">
    <property type="nucleotide sequence ID" value="NZ_JBEZFP010000027.1"/>
</dbReference>
<dbReference type="EMBL" id="JBEZFP010000027">
    <property type="protein sequence ID" value="MEU8134469.1"/>
    <property type="molecule type" value="Genomic_DNA"/>
</dbReference>
<dbReference type="CDD" id="cd00093">
    <property type="entry name" value="HTH_XRE"/>
    <property type="match status" value="1"/>
</dbReference>
<evidence type="ECO:0000259" key="1">
    <source>
        <dbReference type="PROSITE" id="PS50943"/>
    </source>
</evidence>
<gene>
    <name evidence="2" type="ORF">AB0C36_13260</name>
</gene>
<dbReference type="Proteomes" id="UP001551482">
    <property type="component" value="Unassembled WGS sequence"/>
</dbReference>
<sequence length="293" mass="32811">MNDEESVMPALPGPSVRRRQLGNALRKFREGAHLTAEDAARVLDCHASKLSRIENGQSGVRARDVRDLLDRYGVDDAAARTALEALARSSYQRGWWHDYSDALDPGYTDLIALEATASDVRNYQTLLVPGLLQTESYLRAVIDAHPNGYAEEQVRQRLDVRAARQQALTRESSPLRLWTVVHEAALRHAIGGARTMREQLAHLREFARVPNVTLQVLPFEVGAHPGLNGPFALIGFPELRDLDVVYLETLTSSLYVEAPEQVRQYADVFEHLRAVAASPKRSLAFIDRLRDDL</sequence>
<dbReference type="Pfam" id="PF19054">
    <property type="entry name" value="DUF5753"/>
    <property type="match status" value="1"/>
</dbReference>
<protein>
    <submittedName>
        <fullName evidence="2">Helix-turn-helix transcriptional regulator</fullName>
    </submittedName>
</protein>
<dbReference type="Pfam" id="PF13560">
    <property type="entry name" value="HTH_31"/>
    <property type="match status" value="1"/>
</dbReference>
<dbReference type="InterPro" id="IPR043917">
    <property type="entry name" value="DUF5753"/>
</dbReference>
<organism evidence="2 3">
    <name type="scientific">Streptodolium elevatio</name>
    <dbReference type="NCBI Taxonomy" id="3157996"/>
    <lineage>
        <taxon>Bacteria</taxon>
        <taxon>Bacillati</taxon>
        <taxon>Actinomycetota</taxon>
        <taxon>Actinomycetes</taxon>
        <taxon>Kitasatosporales</taxon>
        <taxon>Streptomycetaceae</taxon>
        <taxon>Streptodolium</taxon>
    </lineage>
</organism>
<evidence type="ECO:0000313" key="2">
    <source>
        <dbReference type="EMBL" id="MEU8134469.1"/>
    </source>
</evidence>
<dbReference type="InterPro" id="IPR010982">
    <property type="entry name" value="Lambda_DNA-bd_dom_sf"/>
</dbReference>
<feature type="domain" description="HTH cro/C1-type" evidence="1">
    <location>
        <begin position="25"/>
        <end position="79"/>
    </location>
</feature>
<accession>A0ABV3DH18</accession>
<dbReference type="PROSITE" id="PS50943">
    <property type="entry name" value="HTH_CROC1"/>
    <property type="match status" value="1"/>
</dbReference>
<comment type="caution">
    <text evidence="2">The sequence shown here is derived from an EMBL/GenBank/DDBJ whole genome shotgun (WGS) entry which is preliminary data.</text>
</comment>
<dbReference type="SMART" id="SM00530">
    <property type="entry name" value="HTH_XRE"/>
    <property type="match status" value="1"/>
</dbReference>
<evidence type="ECO:0000313" key="3">
    <source>
        <dbReference type="Proteomes" id="UP001551482"/>
    </source>
</evidence>